<gene>
    <name evidence="2" type="ORF">GQX73_g3296</name>
</gene>
<feature type="domain" description="N-acetyltransferase" evidence="1">
    <location>
        <begin position="1"/>
        <end position="146"/>
    </location>
</feature>
<sequence length="147" mass="16195">MQVASVVHPGLPERDIEFAERARLFPQGCLVLDEDSRVCVYAISHPIRYGRPPALDSLLGEIASEADQFYIHHLCVLSGLRGRGYAVDVLEKLLVIADNYSTACLVSVHGTAPFRARFGFRPPDHALPGKMCGCGDDAVYLERRKAN</sequence>
<dbReference type="InterPro" id="IPR016181">
    <property type="entry name" value="Acyl_CoA_acyltransferase"/>
</dbReference>
<dbReference type="PROSITE" id="PS51186">
    <property type="entry name" value="GNAT"/>
    <property type="match status" value="1"/>
</dbReference>
<dbReference type="AlphaFoldDB" id="A0A7C8IR79"/>
<dbReference type="GO" id="GO:0016747">
    <property type="term" value="F:acyltransferase activity, transferring groups other than amino-acyl groups"/>
    <property type="evidence" value="ECO:0007669"/>
    <property type="project" value="InterPro"/>
</dbReference>
<protein>
    <recommendedName>
        <fullName evidence="1">N-acetyltransferase domain-containing protein</fullName>
    </recommendedName>
</protein>
<evidence type="ECO:0000259" key="1">
    <source>
        <dbReference type="PROSITE" id="PS51186"/>
    </source>
</evidence>
<dbReference type="Proteomes" id="UP000481858">
    <property type="component" value="Unassembled WGS sequence"/>
</dbReference>
<name>A0A7C8IR79_9PEZI</name>
<dbReference type="InParanoid" id="A0A7C8IR79"/>
<evidence type="ECO:0000313" key="2">
    <source>
        <dbReference type="EMBL" id="KAF2970269.1"/>
    </source>
</evidence>
<proteinExistence type="predicted"/>
<dbReference type="Gene3D" id="3.40.630.30">
    <property type="match status" value="1"/>
</dbReference>
<dbReference type="SUPFAM" id="SSF55729">
    <property type="entry name" value="Acyl-CoA N-acyltransferases (Nat)"/>
    <property type="match status" value="1"/>
</dbReference>
<accession>A0A7C8IR79</accession>
<dbReference type="InterPro" id="IPR000182">
    <property type="entry name" value="GNAT_dom"/>
</dbReference>
<evidence type="ECO:0000313" key="3">
    <source>
        <dbReference type="Proteomes" id="UP000481858"/>
    </source>
</evidence>
<organism evidence="2 3">
    <name type="scientific">Xylaria multiplex</name>
    <dbReference type="NCBI Taxonomy" id="323545"/>
    <lineage>
        <taxon>Eukaryota</taxon>
        <taxon>Fungi</taxon>
        <taxon>Dikarya</taxon>
        <taxon>Ascomycota</taxon>
        <taxon>Pezizomycotina</taxon>
        <taxon>Sordariomycetes</taxon>
        <taxon>Xylariomycetidae</taxon>
        <taxon>Xylariales</taxon>
        <taxon>Xylariaceae</taxon>
        <taxon>Xylaria</taxon>
    </lineage>
</organism>
<comment type="caution">
    <text evidence="2">The sequence shown here is derived from an EMBL/GenBank/DDBJ whole genome shotgun (WGS) entry which is preliminary data.</text>
</comment>
<dbReference type="OrthoDB" id="2445945at2759"/>
<reference evidence="2 3" key="1">
    <citation type="submission" date="2019-12" db="EMBL/GenBank/DDBJ databases">
        <title>Draft genome sequence of the ascomycete Xylaria multiplex DSM 110363.</title>
        <authorList>
            <person name="Buettner E."/>
            <person name="Kellner H."/>
        </authorList>
    </citation>
    <scope>NUCLEOTIDE SEQUENCE [LARGE SCALE GENOMIC DNA]</scope>
    <source>
        <strain evidence="2 3">DSM 110363</strain>
    </source>
</reference>
<dbReference type="EMBL" id="WUBL01000025">
    <property type="protein sequence ID" value="KAF2970269.1"/>
    <property type="molecule type" value="Genomic_DNA"/>
</dbReference>
<keyword evidence="3" id="KW-1185">Reference proteome</keyword>